<keyword evidence="1" id="KW-0732">Signal</keyword>
<reference evidence="2" key="1">
    <citation type="submission" date="2023-11" db="EMBL/GenBank/DDBJ databases">
        <authorList>
            <person name="De Vega J J."/>
            <person name="De Vega J J."/>
        </authorList>
    </citation>
    <scope>NUCLEOTIDE SEQUENCE</scope>
</reference>
<feature type="chain" id="PRO_5041994183" evidence="1">
    <location>
        <begin position="23"/>
        <end position="164"/>
    </location>
</feature>
<evidence type="ECO:0000313" key="2">
    <source>
        <dbReference type="EMBL" id="CAK5262562.1"/>
    </source>
</evidence>
<name>A0AAD2GUW4_9AGAR</name>
<dbReference type="EMBL" id="CAVNYO010000020">
    <property type="protein sequence ID" value="CAK5262562.1"/>
    <property type="molecule type" value="Genomic_DNA"/>
</dbReference>
<keyword evidence="3" id="KW-1185">Reference proteome</keyword>
<evidence type="ECO:0000256" key="1">
    <source>
        <dbReference type="SAM" id="SignalP"/>
    </source>
</evidence>
<sequence length="164" mass="18325">MFARRLITILCAFTIFRTPSPSEDIGEDLPDLASAPDLERALFALVSEGQMINSMISAVYAREEDREQAPLVPKAKAEASFVALAKQHGMKEERAQWHWDRFWTLVKMLFRISSCWAKDFPEQSVRVVLKFLGFGVKGPMKGTSTVSPTTLAAYSMTGSFASWA</sequence>
<proteinExistence type="predicted"/>
<accession>A0AAD2GUW4</accession>
<organism evidence="2 3">
    <name type="scientific">Mycena citricolor</name>
    <dbReference type="NCBI Taxonomy" id="2018698"/>
    <lineage>
        <taxon>Eukaryota</taxon>
        <taxon>Fungi</taxon>
        <taxon>Dikarya</taxon>
        <taxon>Basidiomycota</taxon>
        <taxon>Agaricomycotina</taxon>
        <taxon>Agaricomycetes</taxon>
        <taxon>Agaricomycetidae</taxon>
        <taxon>Agaricales</taxon>
        <taxon>Marasmiineae</taxon>
        <taxon>Mycenaceae</taxon>
        <taxon>Mycena</taxon>
    </lineage>
</organism>
<protein>
    <submittedName>
        <fullName evidence="2">Uncharacterized protein</fullName>
    </submittedName>
</protein>
<dbReference type="Proteomes" id="UP001295794">
    <property type="component" value="Unassembled WGS sequence"/>
</dbReference>
<gene>
    <name evidence="2" type="ORF">MYCIT1_LOCUS1385</name>
</gene>
<evidence type="ECO:0000313" key="3">
    <source>
        <dbReference type="Proteomes" id="UP001295794"/>
    </source>
</evidence>
<comment type="caution">
    <text evidence="2">The sequence shown here is derived from an EMBL/GenBank/DDBJ whole genome shotgun (WGS) entry which is preliminary data.</text>
</comment>
<dbReference type="AlphaFoldDB" id="A0AAD2GUW4"/>
<feature type="signal peptide" evidence="1">
    <location>
        <begin position="1"/>
        <end position="22"/>
    </location>
</feature>